<dbReference type="Pfam" id="PF13359">
    <property type="entry name" value="DDE_Tnp_4"/>
    <property type="match status" value="1"/>
</dbReference>
<protein>
    <submittedName>
        <fullName evidence="4">Nuclease HARBI1</fullName>
    </submittedName>
</protein>
<accession>A0A225VUV0</accession>
<comment type="cofactor">
    <cofactor evidence="1">
        <name>a divalent metal cation</name>
        <dbReference type="ChEBI" id="CHEBI:60240"/>
    </cofactor>
</comment>
<evidence type="ECO:0000313" key="4">
    <source>
        <dbReference type="EMBL" id="OWZ09122.1"/>
    </source>
</evidence>
<dbReference type="Proteomes" id="UP000198211">
    <property type="component" value="Unassembled WGS sequence"/>
</dbReference>
<dbReference type="InterPro" id="IPR027806">
    <property type="entry name" value="HARBI1_dom"/>
</dbReference>
<sequence length="151" mass="17001">MFLYLCAQDVMLELTANKFDVGLSTVSGIMREVAGVFCRELMATISFSSLELCASRFSELCGIPHIVGCIDGSHIPIARPRENGDMYFNRKCWYSAVLQAVVDWRGRFCNLDCKWPRRVHNSRVFRNSKLALVFPEVSVSPRIAAIPTGYS</sequence>
<feature type="domain" description="DDE Tnp4" evidence="3">
    <location>
        <begin position="70"/>
        <end position="131"/>
    </location>
</feature>
<organism evidence="4 5">
    <name type="scientific">Phytophthora megakarya</name>
    <dbReference type="NCBI Taxonomy" id="4795"/>
    <lineage>
        <taxon>Eukaryota</taxon>
        <taxon>Sar</taxon>
        <taxon>Stramenopiles</taxon>
        <taxon>Oomycota</taxon>
        <taxon>Peronosporomycetes</taxon>
        <taxon>Peronosporales</taxon>
        <taxon>Peronosporaceae</taxon>
        <taxon>Phytophthora</taxon>
    </lineage>
</organism>
<evidence type="ECO:0000259" key="3">
    <source>
        <dbReference type="Pfam" id="PF13359"/>
    </source>
</evidence>
<comment type="caution">
    <text evidence="4">The sequence shown here is derived from an EMBL/GenBank/DDBJ whole genome shotgun (WGS) entry which is preliminary data.</text>
</comment>
<evidence type="ECO:0000313" key="5">
    <source>
        <dbReference type="Proteomes" id="UP000198211"/>
    </source>
</evidence>
<evidence type="ECO:0000256" key="2">
    <source>
        <dbReference type="ARBA" id="ARBA00022723"/>
    </source>
</evidence>
<evidence type="ECO:0000256" key="1">
    <source>
        <dbReference type="ARBA" id="ARBA00001968"/>
    </source>
</evidence>
<name>A0A225VUV0_9STRA</name>
<dbReference type="OrthoDB" id="92939at2759"/>
<keyword evidence="2" id="KW-0479">Metal-binding</keyword>
<dbReference type="EMBL" id="NBNE01002904">
    <property type="protein sequence ID" value="OWZ09122.1"/>
    <property type="molecule type" value="Genomic_DNA"/>
</dbReference>
<dbReference type="STRING" id="4795.A0A225VUV0"/>
<dbReference type="AlphaFoldDB" id="A0A225VUV0"/>
<keyword evidence="5" id="KW-1185">Reference proteome</keyword>
<gene>
    <name evidence="4" type="ORF">PHMEG_00018224</name>
</gene>
<reference evidence="5" key="1">
    <citation type="submission" date="2017-03" db="EMBL/GenBank/DDBJ databases">
        <title>Phytopthora megakarya and P. palmivora, two closely related causual agents of cacao black pod achieved similar genome size and gene model numbers by different mechanisms.</title>
        <authorList>
            <person name="Ali S."/>
            <person name="Shao J."/>
            <person name="Larry D.J."/>
            <person name="Kronmiller B."/>
            <person name="Shen D."/>
            <person name="Strem M.D."/>
            <person name="Melnick R.L."/>
            <person name="Guiltinan M.J."/>
            <person name="Tyler B.M."/>
            <person name="Meinhardt L.W."/>
            <person name="Bailey B.A."/>
        </authorList>
    </citation>
    <scope>NUCLEOTIDE SEQUENCE [LARGE SCALE GENOMIC DNA]</scope>
    <source>
        <strain evidence="5">zdho120</strain>
    </source>
</reference>
<dbReference type="GO" id="GO:0046872">
    <property type="term" value="F:metal ion binding"/>
    <property type="evidence" value="ECO:0007669"/>
    <property type="project" value="UniProtKB-KW"/>
</dbReference>
<proteinExistence type="predicted"/>